<reference evidence="6 7" key="1">
    <citation type="submission" date="2020-03" db="EMBL/GenBank/DDBJ databases">
        <title>Isolation of cellulose-producing strains, genome characterization and application of the synthesized cellulose films as an economical and sustainable material for piezoelectric sensor construction.</title>
        <authorList>
            <person name="Mangayil R.K."/>
        </authorList>
    </citation>
    <scope>NUCLEOTIDE SEQUENCE [LARGE SCALE GENOMIC DNA]</scope>
    <source>
        <strain evidence="6 7">ENS 9a1a</strain>
    </source>
</reference>
<dbReference type="Gene3D" id="3.40.190.290">
    <property type="match status" value="1"/>
</dbReference>
<dbReference type="InterPro" id="IPR000847">
    <property type="entry name" value="LysR_HTH_N"/>
</dbReference>
<evidence type="ECO:0000313" key="7">
    <source>
        <dbReference type="Proteomes" id="UP000502533"/>
    </source>
</evidence>
<organism evidence="6 7">
    <name type="scientific">Komagataeibacter rhaeticus</name>
    <dbReference type="NCBI Taxonomy" id="215221"/>
    <lineage>
        <taxon>Bacteria</taxon>
        <taxon>Pseudomonadati</taxon>
        <taxon>Pseudomonadota</taxon>
        <taxon>Alphaproteobacteria</taxon>
        <taxon>Acetobacterales</taxon>
        <taxon>Acetobacteraceae</taxon>
        <taxon>Komagataeibacter</taxon>
    </lineage>
</organism>
<evidence type="ECO:0000256" key="2">
    <source>
        <dbReference type="ARBA" id="ARBA00023015"/>
    </source>
</evidence>
<dbReference type="RefSeq" id="WP_166498153.1">
    <property type="nucleotide sequence ID" value="NZ_CP050139.1"/>
</dbReference>
<comment type="similarity">
    <text evidence="1">Belongs to the LysR transcriptional regulatory family.</text>
</comment>
<dbReference type="Proteomes" id="UP000502533">
    <property type="component" value="Chromosome"/>
</dbReference>
<feature type="domain" description="HTH lysR-type" evidence="5">
    <location>
        <begin position="13"/>
        <end position="70"/>
    </location>
</feature>
<dbReference type="GO" id="GO:0006351">
    <property type="term" value="P:DNA-templated transcription"/>
    <property type="evidence" value="ECO:0007669"/>
    <property type="project" value="TreeGrafter"/>
</dbReference>
<protein>
    <submittedName>
        <fullName evidence="6">LysR family transcriptional regulator</fullName>
    </submittedName>
</protein>
<dbReference type="EMBL" id="CP050139">
    <property type="protein sequence ID" value="QIP36250.1"/>
    <property type="molecule type" value="Genomic_DNA"/>
</dbReference>
<keyword evidence="2" id="KW-0805">Transcription regulation</keyword>
<keyword evidence="7" id="KW-1185">Reference proteome</keyword>
<sequence length="315" mass="34680">MENALPLESDRFPSFQELFYLCTLQRCGSIAAAARALGVDHATVSRRVAHLEKIMGMTLILRSGRSCHLTQHGIEIARLSETMRTVSDAVQRYIEANADDKAAVVKVDSLPLLATHVIAPSLNTLCMERPDLQVALSGSSHIVSVERGEADIVIGLVRPTAGSVVVSRLSQIAYAIYGSPAYLRRSCEKWDFVTFHERFAHIPQQAWIDGVRGKRRVAFASDDIASQMAAAENGLGVAVLPRLVGDRNENLQRRDGVGPPLNRDLWLSIHSQRKDVPSVRTVIDHVKTVFRKGTHRTETGKLSFGREGVGRSLDL</sequence>
<dbReference type="InterPro" id="IPR058163">
    <property type="entry name" value="LysR-type_TF_proteobact-type"/>
</dbReference>
<evidence type="ECO:0000256" key="1">
    <source>
        <dbReference type="ARBA" id="ARBA00009437"/>
    </source>
</evidence>
<dbReference type="SUPFAM" id="SSF53850">
    <property type="entry name" value="Periplasmic binding protein-like II"/>
    <property type="match status" value="1"/>
</dbReference>
<dbReference type="InterPro" id="IPR005119">
    <property type="entry name" value="LysR_subst-bd"/>
</dbReference>
<name>A0A858JJP2_9PROT</name>
<dbReference type="Pfam" id="PF03466">
    <property type="entry name" value="LysR_substrate"/>
    <property type="match status" value="1"/>
</dbReference>
<dbReference type="Gene3D" id="1.10.10.10">
    <property type="entry name" value="Winged helix-like DNA-binding domain superfamily/Winged helix DNA-binding domain"/>
    <property type="match status" value="1"/>
</dbReference>
<dbReference type="GO" id="GO:0003700">
    <property type="term" value="F:DNA-binding transcription factor activity"/>
    <property type="evidence" value="ECO:0007669"/>
    <property type="project" value="InterPro"/>
</dbReference>
<gene>
    <name evidence="6" type="ORF">GWK63_12850</name>
</gene>
<dbReference type="SUPFAM" id="SSF46785">
    <property type="entry name" value="Winged helix' DNA-binding domain"/>
    <property type="match status" value="1"/>
</dbReference>
<accession>A0A858JJP2</accession>
<dbReference type="InterPro" id="IPR036390">
    <property type="entry name" value="WH_DNA-bd_sf"/>
</dbReference>
<dbReference type="PROSITE" id="PS50931">
    <property type="entry name" value="HTH_LYSR"/>
    <property type="match status" value="1"/>
</dbReference>
<dbReference type="PANTHER" id="PTHR30537">
    <property type="entry name" value="HTH-TYPE TRANSCRIPTIONAL REGULATOR"/>
    <property type="match status" value="1"/>
</dbReference>
<dbReference type="GeneID" id="85023052"/>
<dbReference type="KEGG" id="kre:GWK63_12850"/>
<evidence type="ECO:0000256" key="4">
    <source>
        <dbReference type="ARBA" id="ARBA00023163"/>
    </source>
</evidence>
<keyword evidence="3" id="KW-0238">DNA-binding</keyword>
<dbReference type="PANTHER" id="PTHR30537:SF3">
    <property type="entry name" value="TRANSCRIPTIONAL REGULATORY PROTEIN"/>
    <property type="match status" value="1"/>
</dbReference>
<dbReference type="GO" id="GO:0043565">
    <property type="term" value="F:sequence-specific DNA binding"/>
    <property type="evidence" value="ECO:0007669"/>
    <property type="project" value="TreeGrafter"/>
</dbReference>
<proteinExistence type="inferred from homology"/>
<dbReference type="AlphaFoldDB" id="A0A858JJP2"/>
<dbReference type="Pfam" id="PF00126">
    <property type="entry name" value="HTH_1"/>
    <property type="match status" value="1"/>
</dbReference>
<evidence type="ECO:0000256" key="3">
    <source>
        <dbReference type="ARBA" id="ARBA00023125"/>
    </source>
</evidence>
<evidence type="ECO:0000259" key="5">
    <source>
        <dbReference type="PROSITE" id="PS50931"/>
    </source>
</evidence>
<evidence type="ECO:0000313" key="6">
    <source>
        <dbReference type="EMBL" id="QIP36250.1"/>
    </source>
</evidence>
<keyword evidence="4" id="KW-0804">Transcription</keyword>
<dbReference type="InterPro" id="IPR036388">
    <property type="entry name" value="WH-like_DNA-bd_sf"/>
</dbReference>